<dbReference type="GO" id="GO:0008652">
    <property type="term" value="P:amino acid biosynthetic process"/>
    <property type="evidence" value="ECO:0007669"/>
    <property type="project" value="UniProtKB-KW"/>
</dbReference>
<reference evidence="6" key="1">
    <citation type="submission" date="2016-01" db="EMBL/GenBank/DDBJ databases">
        <authorList>
            <person name="McClelland M."/>
            <person name="Jain A."/>
            <person name="Saraogi P."/>
            <person name="Mendelson R."/>
            <person name="Westerman R."/>
            <person name="SanMiguel P."/>
            <person name="Csonka L."/>
        </authorList>
    </citation>
    <scope>NUCLEOTIDE SEQUENCE</scope>
    <source>
        <strain evidence="6">1</strain>
    </source>
</reference>
<feature type="binding site" evidence="4">
    <location>
        <begin position="27"/>
        <end position="29"/>
    </location>
    <ligand>
        <name>3-dehydroquinate</name>
        <dbReference type="ChEBI" id="CHEBI:32364"/>
    </ligand>
</feature>
<evidence type="ECO:0000313" key="8">
    <source>
        <dbReference type="Proteomes" id="UP000250189"/>
    </source>
</evidence>
<feature type="binding site" evidence="4">
    <location>
        <position position="54"/>
    </location>
    <ligand>
        <name>3-dehydroquinate</name>
        <dbReference type="ChEBI" id="CHEBI:32364"/>
    </ligand>
</feature>
<dbReference type="UniPathway" id="UPA00053">
    <property type="reaction ID" value="UER00086"/>
</dbReference>
<keyword evidence="3 4" id="KW-0704">Schiff base</keyword>
<keyword evidence="8" id="KW-1185">Reference proteome</keyword>
<keyword evidence="4" id="KW-0028">Amino-acid biosynthesis</keyword>
<keyword evidence="2 4" id="KW-0456">Lyase</keyword>
<dbReference type="AlphaFoldDB" id="A0A161K9R9"/>
<comment type="catalytic activity">
    <reaction evidence="1 4">
        <text>3-dehydroquinate = 3-dehydroshikimate + H2O</text>
        <dbReference type="Rhea" id="RHEA:21096"/>
        <dbReference type="ChEBI" id="CHEBI:15377"/>
        <dbReference type="ChEBI" id="CHEBI:16630"/>
        <dbReference type="ChEBI" id="CHEBI:32364"/>
        <dbReference type="EC" id="4.2.1.10"/>
    </reaction>
</comment>
<evidence type="ECO:0000313" key="6">
    <source>
        <dbReference type="EMBL" id="CUX78748.1"/>
    </source>
</evidence>
<dbReference type="GO" id="GO:0046279">
    <property type="term" value="P:3,4-dihydroxybenzoate biosynthetic process"/>
    <property type="evidence" value="ECO:0007669"/>
    <property type="project" value="TreeGrafter"/>
</dbReference>
<feature type="binding site" evidence="4">
    <location>
        <position position="175"/>
    </location>
    <ligand>
        <name>3-dehydroquinate</name>
        <dbReference type="ChEBI" id="CHEBI:32364"/>
    </ligand>
</feature>
<dbReference type="RefSeq" id="WP_068579028.1">
    <property type="nucleotide sequence ID" value="NZ_CP015193.1"/>
</dbReference>
<name>A0A161K9R9_9EURY</name>
<feature type="active site" description="Schiff-base intermediate with substrate" evidence="4">
    <location>
        <position position="138"/>
    </location>
</feature>
<dbReference type="CDD" id="cd00502">
    <property type="entry name" value="DHQase_I"/>
    <property type="match status" value="1"/>
</dbReference>
<dbReference type="GeneID" id="33321679"/>
<sequence>MIAGVVVAKSIKEAVRKMNSSDADLYELRVDALEDYSDIDILRPFSSKLIITIRSKDEGGIRELGDEERLSLFEKFLEIEPAYIDIELKSRILEDVIELARPSSKIVISYHDFSRTPTFEDLLSILHSAEDHEPDIVKIVTYARTPWDNLRVIKLYEHANNLIAFCMGQKGKISRVFSAIFSPFTYASIDESVAPGQMSIYELREILRILGG</sequence>
<comment type="pathway">
    <text evidence="4">Metabolic intermediate biosynthesis; chorismate biosynthesis; chorismate from D-erythrose 4-phosphate and phosphoenolpyruvate: step 3/7.</text>
</comment>
<comment type="subunit">
    <text evidence="4">Homodimer.</text>
</comment>
<organism evidence="6 7">
    <name type="scientific">Thermococcus chitonophagus</name>
    <dbReference type="NCBI Taxonomy" id="54262"/>
    <lineage>
        <taxon>Archaea</taxon>
        <taxon>Methanobacteriati</taxon>
        <taxon>Methanobacteriota</taxon>
        <taxon>Thermococci</taxon>
        <taxon>Thermococcales</taxon>
        <taxon>Thermococcaceae</taxon>
        <taxon>Thermococcus</taxon>
    </lineage>
</organism>
<dbReference type="Proteomes" id="UP000093069">
    <property type="component" value="Chromosome I"/>
</dbReference>
<dbReference type="EC" id="4.2.1.10" evidence="4"/>
<dbReference type="STRING" id="54262.CHITON_1969"/>
<gene>
    <name evidence="4" type="primary">aroD</name>
    <name evidence="5" type="ORF">A3L04_03845</name>
    <name evidence="6" type="ORF">CHITON_1969</name>
</gene>
<feature type="active site" description="Proton donor/acceptor" evidence="4">
    <location>
        <position position="111"/>
    </location>
</feature>
<keyword evidence="4" id="KW-0057">Aromatic amino acid biosynthesis</keyword>
<dbReference type="SUPFAM" id="SSF51569">
    <property type="entry name" value="Aldolase"/>
    <property type="match status" value="1"/>
</dbReference>
<reference evidence="5 8" key="3">
    <citation type="submission" date="2016-04" db="EMBL/GenBank/DDBJ databases">
        <title>Complete genome sequence of Thermococcus chitonophagus type strain GC74.</title>
        <authorList>
            <person name="Oger P.M."/>
        </authorList>
    </citation>
    <scope>NUCLEOTIDE SEQUENCE [LARGE SCALE GENOMIC DNA]</scope>
    <source>
        <strain evidence="5 8">GC74</strain>
    </source>
</reference>
<evidence type="ECO:0000256" key="3">
    <source>
        <dbReference type="ARBA" id="ARBA00023270"/>
    </source>
</evidence>
<dbReference type="InterPro" id="IPR001381">
    <property type="entry name" value="DHquinase_I"/>
</dbReference>
<dbReference type="PANTHER" id="PTHR43699">
    <property type="entry name" value="3-DEHYDROQUINATE DEHYDRATASE"/>
    <property type="match status" value="1"/>
</dbReference>
<dbReference type="PANTHER" id="PTHR43699:SF1">
    <property type="entry name" value="3-DEHYDROQUINATE DEHYDRATASE"/>
    <property type="match status" value="1"/>
</dbReference>
<dbReference type="EMBL" id="CP015193">
    <property type="protein sequence ID" value="ASJ16267.1"/>
    <property type="molecule type" value="Genomic_DNA"/>
</dbReference>
<accession>A0A161K9R9</accession>
<dbReference type="GO" id="GO:0009423">
    <property type="term" value="P:chorismate biosynthetic process"/>
    <property type="evidence" value="ECO:0007669"/>
    <property type="project" value="UniProtKB-UniRule"/>
</dbReference>
<dbReference type="GO" id="GO:0003855">
    <property type="term" value="F:3-dehydroquinate dehydratase activity"/>
    <property type="evidence" value="ECO:0007669"/>
    <property type="project" value="UniProtKB-UniRule"/>
</dbReference>
<reference evidence="7" key="2">
    <citation type="submission" date="2016-01" db="EMBL/GenBank/DDBJ databases">
        <authorList>
            <person name="Vorgias C.E."/>
        </authorList>
    </citation>
    <scope>NUCLEOTIDE SEQUENCE [LARGE SCALE GENOMIC DNA]</scope>
</reference>
<comment type="similarity">
    <text evidence="4">Belongs to the type-I 3-dehydroquinase family.</text>
</comment>
<dbReference type="InterPro" id="IPR050146">
    <property type="entry name" value="Type-I_3-dehydroquinase"/>
</dbReference>
<dbReference type="EMBL" id="LN999010">
    <property type="protein sequence ID" value="CUX78748.1"/>
    <property type="molecule type" value="Genomic_DNA"/>
</dbReference>
<evidence type="ECO:0000313" key="5">
    <source>
        <dbReference type="EMBL" id="ASJ16267.1"/>
    </source>
</evidence>
<comment type="caution">
    <text evidence="4">Lacks conserved residue(s) required for the propagation of feature annotation.</text>
</comment>
<evidence type="ECO:0000313" key="7">
    <source>
        <dbReference type="Proteomes" id="UP000093069"/>
    </source>
</evidence>
<dbReference type="InterPro" id="IPR013785">
    <property type="entry name" value="Aldolase_TIM"/>
</dbReference>
<dbReference type="HAMAP" id="MF_00214">
    <property type="entry name" value="AroD"/>
    <property type="match status" value="1"/>
</dbReference>
<dbReference type="Proteomes" id="UP000250189">
    <property type="component" value="Chromosome"/>
</dbReference>
<dbReference type="OrthoDB" id="34329at2157"/>
<dbReference type="NCBIfam" id="TIGR01093">
    <property type="entry name" value="aroD"/>
    <property type="match status" value="1"/>
</dbReference>
<protein>
    <recommendedName>
        <fullName evidence="4">3-dehydroquinate dehydratase</fullName>
        <shortName evidence="4">3-dehydroquinase</shortName>
        <ecNumber evidence="4">4.2.1.10</ecNumber>
    </recommendedName>
    <alternativeName>
        <fullName evidence="4">Type I DHQase</fullName>
    </alternativeName>
    <alternativeName>
        <fullName evidence="4">Type I dehydroquinase</fullName>
        <shortName evidence="4">DHQ1</shortName>
    </alternativeName>
</protein>
<dbReference type="KEGG" id="tch:CHITON_1969"/>
<comment type="function">
    <text evidence="4">Involved in the third step of the chorismate pathway, which leads to the biosynthesis of aromatic amino acids. Catalyzes the cis-dehydration of 3-dehydroquinate (DHQ) and introduces the first double bond of the aromatic ring to yield 3-dehydroshikimate.</text>
</comment>
<proteinExistence type="inferred from homology"/>
<evidence type="ECO:0000256" key="1">
    <source>
        <dbReference type="ARBA" id="ARBA00001864"/>
    </source>
</evidence>
<evidence type="ECO:0000256" key="4">
    <source>
        <dbReference type="HAMAP-Rule" id="MF_00214"/>
    </source>
</evidence>
<evidence type="ECO:0000256" key="2">
    <source>
        <dbReference type="ARBA" id="ARBA00023239"/>
    </source>
</evidence>
<dbReference type="Pfam" id="PF01487">
    <property type="entry name" value="DHquinase_I"/>
    <property type="match status" value="1"/>
</dbReference>
<feature type="binding site" evidence="4">
    <location>
        <position position="197"/>
    </location>
    <ligand>
        <name>3-dehydroquinate</name>
        <dbReference type="ChEBI" id="CHEBI:32364"/>
    </ligand>
</feature>
<dbReference type="GO" id="GO:0009073">
    <property type="term" value="P:aromatic amino acid family biosynthetic process"/>
    <property type="evidence" value="ECO:0007669"/>
    <property type="project" value="UniProtKB-KW"/>
</dbReference>
<dbReference type="Gene3D" id="3.20.20.70">
    <property type="entry name" value="Aldolase class I"/>
    <property type="match status" value="1"/>
</dbReference>